<comment type="caution">
    <text evidence="2">The sequence shown here is derived from an EMBL/GenBank/DDBJ whole genome shotgun (WGS) entry which is preliminary data.</text>
</comment>
<proteinExistence type="predicted"/>
<dbReference type="Proteomes" id="UP000681720">
    <property type="component" value="Unassembled WGS sequence"/>
</dbReference>
<gene>
    <name evidence="2" type="ORF">GIL414_LOCUS71857</name>
</gene>
<accession>A0A8S3I039</accession>
<name>A0A8S3I039_9BILA</name>
<evidence type="ECO:0000259" key="1">
    <source>
        <dbReference type="Pfam" id="PF25756"/>
    </source>
</evidence>
<dbReference type="AlphaFoldDB" id="A0A8S3I039"/>
<dbReference type="EMBL" id="CAJOBJ010335142">
    <property type="protein sequence ID" value="CAF5187945.1"/>
    <property type="molecule type" value="Genomic_DNA"/>
</dbReference>
<feature type="non-terminal residue" evidence="2">
    <location>
        <position position="1"/>
    </location>
</feature>
<evidence type="ECO:0000313" key="3">
    <source>
        <dbReference type="Proteomes" id="UP000681720"/>
    </source>
</evidence>
<evidence type="ECO:0000313" key="2">
    <source>
        <dbReference type="EMBL" id="CAF5187945.1"/>
    </source>
</evidence>
<dbReference type="InterPro" id="IPR057980">
    <property type="entry name" value="TPR_INTS8"/>
</dbReference>
<feature type="domain" description="INTS8 TPR repeats" evidence="1">
    <location>
        <begin position="54"/>
        <end position="205"/>
    </location>
</feature>
<reference evidence="2" key="1">
    <citation type="submission" date="2021-02" db="EMBL/GenBank/DDBJ databases">
        <authorList>
            <person name="Nowell W R."/>
        </authorList>
    </citation>
    <scope>NUCLEOTIDE SEQUENCE</scope>
</reference>
<dbReference type="Pfam" id="PF25756">
    <property type="entry name" value="TPR_INTS8"/>
    <property type="match status" value="1"/>
</dbReference>
<protein>
    <recommendedName>
        <fullName evidence="1">INTS8 TPR repeats domain-containing protein</fullName>
    </recommendedName>
</protein>
<organism evidence="2 3">
    <name type="scientific">Rotaria magnacalcarata</name>
    <dbReference type="NCBI Taxonomy" id="392030"/>
    <lineage>
        <taxon>Eukaryota</taxon>
        <taxon>Metazoa</taxon>
        <taxon>Spiralia</taxon>
        <taxon>Gnathifera</taxon>
        <taxon>Rotifera</taxon>
        <taxon>Eurotatoria</taxon>
        <taxon>Bdelloidea</taxon>
        <taxon>Philodinida</taxon>
        <taxon>Philodinidae</taxon>
        <taxon>Rotaria</taxon>
    </lineage>
</organism>
<sequence length="208" mass="24372">INFYNLTKSLQEQLRLDKLTHLVGPNFSTPTWHTRKQQTTQRSYLLERPNGSAQFKCQTRLLHSFEPEILLQTITELDNAKLPQIFIELFPPSIMQSPIDQSLNMIMNTNHLLGQLIRILHEKAKRAKLYNNHTQSRLLLSQAIDILSPLHHQDISIGQVVKYLHYDRLLFDLTESISKQTFLDNENNLWEKCQSFLKENHSDNDKRG</sequence>